<dbReference type="Proteomes" id="UP000002030">
    <property type="component" value="Chromosome"/>
</dbReference>
<feature type="coiled-coil region" evidence="8">
    <location>
        <begin position="116"/>
        <end position="143"/>
    </location>
</feature>
<evidence type="ECO:0000256" key="4">
    <source>
        <dbReference type="ARBA" id="ARBA00022452"/>
    </source>
</evidence>
<comment type="subcellular location">
    <subcellularLocation>
        <location evidence="1">Cell outer membrane</location>
    </subcellularLocation>
</comment>
<dbReference type="InterPro" id="IPR003423">
    <property type="entry name" value="OMP_efflux"/>
</dbReference>
<dbReference type="AlphaFoldDB" id="D1B6H4"/>
<evidence type="ECO:0000256" key="6">
    <source>
        <dbReference type="ARBA" id="ARBA00023136"/>
    </source>
</evidence>
<dbReference type="Pfam" id="PF02321">
    <property type="entry name" value="OEP"/>
    <property type="match status" value="2"/>
</dbReference>
<protein>
    <submittedName>
        <fullName evidence="10">Outer membrane efflux protein</fullName>
    </submittedName>
</protein>
<name>D1B6H4_THEAS</name>
<dbReference type="GO" id="GO:0015562">
    <property type="term" value="F:efflux transmembrane transporter activity"/>
    <property type="evidence" value="ECO:0007669"/>
    <property type="project" value="InterPro"/>
</dbReference>
<keyword evidence="3" id="KW-0813">Transport</keyword>
<keyword evidence="11" id="KW-1185">Reference proteome</keyword>
<dbReference type="InterPro" id="IPR051906">
    <property type="entry name" value="TolC-like"/>
</dbReference>
<dbReference type="SUPFAM" id="SSF56954">
    <property type="entry name" value="Outer membrane efflux proteins (OEP)"/>
    <property type="match status" value="1"/>
</dbReference>
<sequence>MRISLASMEGFRRLLGTLAVVSSILVLNPARSVALDLTLKEAVQTAIQNSQAVLAAEQDVKAAQALLQQARSAMMPTVNLQGGASRSSEEGSERNNYGDISLSQTVYAGGAITAGLHQAEANLRKAQHNLQRAREEAASVAWDAFLDALLQREKLRSAEQTRDYYARALDMARKRLEVGLNTKLEVSRMEQNLRDAVGSVVTARGNLERSLVTLSRAMGLDPSTSLSVKGELKPVDLDLEEDRALAEALRNRRDLMALREDLEIQRQGLIIAGASMRPSASLSGSYRLYHDKPGSTKEGEWTASLNLTVPLLDFGKTDAKVSQEAAKLEKARIGLRELEDSIREQVSKGIIALRTARENLSAYRGSLEVSRESLALAEVGYREGVNTQLDLISARRDLTQAEVTYLEAVRSLLGAMKNLAYQRGTILEDLEKMTR</sequence>
<keyword evidence="5" id="KW-0812">Transmembrane</keyword>
<evidence type="ECO:0000256" key="2">
    <source>
        <dbReference type="ARBA" id="ARBA00007613"/>
    </source>
</evidence>
<dbReference type="OrthoDB" id="2210at2"/>
<comment type="similarity">
    <text evidence="2">Belongs to the outer membrane factor (OMF) (TC 1.B.17) family.</text>
</comment>
<dbReference type="PANTHER" id="PTHR30026">
    <property type="entry name" value="OUTER MEMBRANE PROTEIN TOLC"/>
    <property type="match status" value="1"/>
</dbReference>
<dbReference type="PANTHER" id="PTHR30026:SF20">
    <property type="entry name" value="OUTER MEMBRANE PROTEIN TOLC"/>
    <property type="match status" value="1"/>
</dbReference>
<dbReference type="EnsemblBacteria" id="ACZ19615">
    <property type="protein sequence ID" value="ACZ19615"/>
    <property type="gene ID" value="Taci_1384"/>
</dbReference>
<keyword evidence="8" id="KW-0175">Coiled coil</keyword>
<keyword evidence="6" id="KW-0472">Membrane</keyword>
<dbReference type="GO" id="GO:0015288">
    <property type="term" value="F:porin activity"/>
    <property type="evidence" value="ECO:0007669"/>
    <property type="project" value="TreeGrafter"/>
</dbReference>
<evidence type="ECO:0000256" key="9">
    <source>
        <dbReference type="SAM" id="MobiDB-lite"/>
    </source>
</evidence>
<evidence type="ECO:0000256" key="5">
    <source>
        <dbReference type="ARBA" id="ARBA00022692"/>
    </source>
</evidence>
<evidence type="ECO:0000256" key="8">
    <source>
        <dbReference type="SAM" id="Coils"/>
    </source>
</evidence>
<keyword evidence="4" id="KW-1134">Transmembrane beta strand</keyword>
<dbReference type="RefSeq" id="WP_012870126.1">
    <property type="nucleotide sequence ID" value="NC_013522.1"/>
</dbReference>
<dbReference type="Gene3D" id="1.20.1600.10">
    <property type="entry name" value="Outer membrane efflux proteins (OEP)"/>
    <property type="match status" value="1"/>
</dbReference>
<dbReference type="GO" id="GO:1990281">
    <property type="term" value="C:efflux pump complex"/>
    <property type="evidence" value="ECO:0007669"/>
    <property type="project" value="TreeGrafter"/>
</dbReference>
<evidence type="ECO:0000256" key="3">
    <source>
        <dbReference type="ARBA" id="ARBA00022448"/>
    </source>
</evidence>
<evidence type="ECO:0000313" key="10">
    <source>
        <dbReference type="EMBL" id="ACZ19615.1"/>
    </source>
</evidence>
<evidence type="ECO:0000256" key="7">
    <source>
        <dbReference type="ARBA" id="ARBA00023237"/>
    </source>
</evidence>
<organism evidence="10 11">
    <name type="scientific">Thermanaerovibrio acidaminovorans (strain ATCC 49978 / DSM 6589 / Su883)</name>
    <name type="common">Selenomonas acidaminovorans</name>
    <dbReference type="NCBI Taxonomy" id="525903"/>
    <lineage>
        <taxon>Bacteria</taxon>
        <taxon>Thermotogati</taxon>
        <taxon>Synergistota</taxon>
        <taxon>Synergistia</taxon>
        <taxon>Synergistales</taxon>
        <taxon>Synergistaceae</taxon>
        <taxon>Thermanaerovibrio</taxon>
    </lineage>
</organism>
<dbReference type="eggNOG" id="COG1538">
    <property type="taxonomic scope" value="Bacteria"/>
</dbReference>
<gene>
    <name evidence="10" type="ordered locus">Taci_1384</name>
</gene>
<dbReference type="KEGG" id="tai:Taci_1384"/>
<reference evidence="10 11" key="1">
    <citation type="journal article" date="2009" name="Stand. Genomic Sci.">
        <title>Complete genome sequence of Thermanaerovibrio acidaminovorans type strain (Su883).</title>
        <authorList>
            <person name="Chovatia M."/>
            <person name="Sikorski J."/>
            <person name="Schroder M."/>
            <person name="Lapidus A."/>
            <person name="Nolan M."/>
            <person name="Tice H."/>
            <person name="Glavina Del Rio T."/>
            <person name="Copeland A."/>
            <person name="Cheng J.F."/>
            <person name="Lucas S."/>
            <person name="Chen F."/>
            <person name="Bruce D."/>
            <person name="Goodwin L."/>
            <person name="Pitluck S."/>
            <person name="Ivanova N."/>
            <person name="Mavromatis K."/>
            <person name="Ovchinnikova G."/>
            <person name="Pati A."/>
            <person name="Chen A."/>
            <person name="Palaniappan K."/>
            <person name="Land M."/>
            <person name="Hauser L."/>
            <person name="Chang Y.J."/>
            <person name="Jeffries C.D."/>
            <person name="Chain P."/>
            <person name="Saunders E."/>
            <person name="Detter J.C."/>
            <person name="Brettin T."/>
            <person name="Rohde M."/>
            <person name="Goker M."/>
            <person name="Spring S."/>
            <person name="Bristow J."/>
            <person name="Markowitz V."/>
            <person name="Hugenholtz P."/>
            <person name="Kyrpides N.C."/>
            <person name="Klenk H.P."/>
            <person name="Eisen J.A."/>
        </authorList>
    </citation>
    <scope>NUCLEOTIDE SEQUENCE [LARGE SCALE GENOMIC DNA]</scope>
    <source>
        <strain evidence="11">ATCC 49978 / DSM 6589 / Su883</strain>
    </source>
</reference>
<feature type="region of interest" description="Disordered" evidence="9">
    <location>
        <begin position="78"/>
        <end position="97"/>
    </location>
</feature>
<accession>D1B6H4</accession>
<evidence type="ECO:0000256" key="1">
    <source>
        <dbReference type="ARBA" id="ARBA00004442"/>
    </source>
</evidence>
<dbReference type="EMBL" id="CP001818">
    <property type="protein sequence ID" value="ACZ19615.1"/>
    <property type="molecule type" value="Genomic_DNA"/>
</dbReference>
<evidence type="ECO:0000313" key="11">
    <source>
        <dbReference type="Proteomes" id="UP000002030"/>
    </source>
</evidence>
<proteinExistence type="inferred from homology"/>
<dbReference type="GO" id="GO:0009279">
    <property type="term" value="C:cell outer membrane"/>
    <property type="evidence" value="ECO:0007669"/>
    <property type="project" value="UniProtKB-SubCell"/>
</dbReference>
<dbReference type="STRING" id="525903.Taci_1384"/>
<keyword evidence="7" id="KW-0998">Cell outer membrane</keyword>
<dbReference type="HOGENOM" id="CLU_012817_10_6_0"/>